<feature type="transmembrane region" description="Helical" evidence="1">
    <location>
        <begin position="83"/>
        <end position="104"/>
    </location>
</feature>
<dbReference type="Proteomes" id="UP000751190">
    <property type="component" value="Unassembled WGS sequence"/>
</dbReference>
<evidence type="ECO:0000313" key="2">
    <source>
        <dbReference type="EMBL" id="KAG8461900.1"/>
    </source>
</evidence>
<comment type="caution">
    <text evidence="2">The sequence shown here is derived from an EMBL/GenBank/DDBJ whole genome shotgun (WGS) entry which is preliminary data.</text>
</comment>
<feature type="transmembrane region" description="Helical" evidence="1">
    <location>
        <begin position="163"/>
        <end position="184"/>
    </location>
</feature>
<protein>
    <submittedName>
        <fullName evidence="2">Uncharacterized protein</fullName>
    </submittedName>
</protein>
<feature type="transmembrane region" description="Helical" evidence="1">
    <location>
        <begin position="125"/>
        <end position="143"/>
    </location>
</feature>
<accession>A0A8J6C9S5</accession>
<dbReference type="EMBL" id="JAGTXO010000023">
    <property type="protein sequence ID" value="KAG8461900.1"/>
    <property type="molecule type" value="Genomic_DNA"/>
</dbReference>
<organism evidence="2 3">
    <name type="scientific">Diacronema lutheri</name>
    <name type="common">Unicellular marine alga</name>
    <name type="synonym">Monochrysis lutheri</name>
    <dbReference type="NCBI Taxonomy" id="2081491"/>
    <lineage>
        <taxon>Eukaryota</taxon>
        <taxon>Haptista</taxon>
        <taxon>Haptophyta</taxon>
        <taxon>Pavlovophyceae</taxon>
        <taxon>Pavlovales</taxon>
        <taxon>Pavlovaceae</taxon>
        <taxon>Diacronema</taxon>
    </lineage>
</organism>
<proteinExistence type="predicted"/>
<evidence type="ECO:0000313" key="3">
    <source>
        <dbReference type="Proteomes" id="UP000751190"/>
    </source>
</evidence>
<keyword evidence="1" id="KW-1133">Transmembrane helix</keyword>
<feature type="transmembrane region" description="Helical" evidence="1">
    <location>
        <begin position="58"/>
        <end position="77"/>
    </location>
</feature>
<keyword evidence="3" id="KW-1185">Reference proteome</keyword>
<gene>
    <name evidence="2" type="ORF">KFE25_013919</name>
</gene>
<name>A0A8J6C9S5_DIALT</name>
<keyword evidence="1" id="KW-0812">Transmembrane</keyword>
<sequence>MAASCAFWRASRAAAAVREKHATLALCFQPAGHKRPGVQVTACCSIGTEALPSLRHRLVLFALVTASTLALAAAVRLGLESRLAAYGIACCVVFPVSLLLRSFLAHHSLRLASACGQPYVRAEEWALLGLCAWVVFWLSAHSSRQEAAETLVVAAHAWFTMQLLEALFILALCACCGCCSMLGCRRSPTQTAPASGERDEEFAFAARGAHAATQSGQAEMRPHGLGGCDASGAEMH</sequence>
<dbReference type="AlphaFoldDB" id="A0A8J6C9S5"/>
<evidence type="ECO:0000256" key="1">
    <source>
        <dbReference type="SAM" id="Phobius"/>
    </source>
</evidence>
<reference evidence="2" key="1">
    <citation type="submission" date="2021-05" db="EMBL/GenBank/DDBJ databases">
        <title>The genome of the haptophyte Pavlova lutheri (Diacronema luteri, Pavlovales) - a model for lipid biosynthesis in eukaryotic algae.</title>
        <authorList>
            <person name="Hulatt C.J."/>
            <person name="Posewitz M.C."/>
        </authorList>
    </citation>
    <scope>NUCLEOTIDE SEQUENCE</scope>
    <source>
        <strain evidence="2">NIVA-4/92</strain>
    </source>
</reference>
<keyword evidence="1" id="KW-0472">Membrane</keyword>